<dbReference type="Proteomes" id="UP000001194">
    <property type="component" value="Unassembled WGS sequence"/>
</dbReference>
<dbReference type="InParanoid" id="B0CX51"/>
<dbReference type="GeneID" id="6071771"/>
<proteinExistence type="predicted"/>
<sequence length="622" mass="70525">MPRSTAHDVAPYELSSDSETCSDTGATTPSTRAMDIGTPPNAKVRVDAVTKQLDSKQRCLITNVECDEVTEYAHVLGHALEDNEDLMARLEFSWRLIFRVSDVLLNINTFKSRTCFLRSRLVAHPDMKNVPIHRRDETLPKSPSAFQTFVYPFEGFPTIVSHVHPRFAIRNAALKLKGRETVHAFARGEEGALYDALVKIISIYEGWSSVDLPNDFRKERNVPKFEPRDKIHQGVKRDVPTNVPDAEHSDDEGDAPPTIAATSAYRSVRTYCLANETPADRAGDFDLKKAKARVDTVAAKRCLIENTDETNALEYAHLLNRGSSNKTLTALEYSWGMGYMTLHVDTRYNIFRQPAIIDEYHAEITKRAEFPSLENHQPPYSYTLVANHLMEQVPIHVQRSTEDANDNEVNDMVDFNLEDAFVCHTLPFHQFPVIKSHVHPRFVICNSGGKLNKFVYSTSRYNHFNPLHETALLHIKQIYESWTKEDIVPREFTASGPLHQENTPFDFPDDKTEHRRLRSHTKRKRISSPLIEDVPSKPSRRAKSGGANDSVWLDDATLGELEPDQSPKKAWHDKLAWIQSWVGQVPMDATVEEDIEVVDKPACQTCDECVSDSDDMESLLSS</sequence>
<feature type="region of interest" description="Disordered" evidence="1">
    <location>
        <begin position="493"/>
        <end position="549"/>
    </location>
</feature>
<gene>
    <name evidence="2" type="ORF">LACBIDRAFT_292431</name>
</gene>
<dbReference type="RefSeq" id="XP_001876112.1">
    <property type="nucleotide sequence ID" value="XM_001876077.1"/>
</dbReference>
<feature type="region of interest" description="Disordered" evidence="1">
    <location>
        <begin position="233"/>
        <end position="258"/>
    </location>
</feature>
<name>B0CX51_LACBS</name>
<dbReference type="OrthoDB" id="3069117at2759"/>
<feature type="region of interest" description="Disordered" evidence="1">
    <location>
        <begin position="1"/>
        <end position="33"/>
    </location>
</feature>
<dbReference type="HOGENOM" id="CLU_439446_0_0_1"/>
<dbReference type="KEGG" id="lbc:LACBIDRAFT_292431"/>
<evidence type="ECO:0000256" key="1">
    <source>
        <dbReference type="SAM" id="MobiDB-lite"/>
    </source>
</evidence>
<evidence type="ECO:0000313" key="2">
    <source>
        <dbReference type="EMBL" id="EDR13614.1"/>
    </source>
</evidence>
<feature type="compositionally biased region" description="Polar residues" evidence="1">
    <location>
        <begin position="15"/>
        <end position="31"/>
    </location>
</feature>
<organism evidence="3">
    <name type="scientific">Laccaria bicolor (strain S238N-H82 / ATCC MYA-4686)</name>
    <name type="common">Bicoloured deceiver</name>
    <name type="synonym">Laccaria laccata var. bicolor</name>
    <dbReference type="NCBI Taxonomy" id="486041"/>
    <lineage>
        <taxon>Eukaryota</taxon>
        <taxon>Fungi</taxon>
        <taxon>Dikarya</taxon>
        <taxon>Basidiomycota</taxon>
        <taxon>Agaricomycotina</taxon>
        <taxon>Agaricomycetes</taxon>
        <taxon>Agaricomycetidae</taxon>
        <taxon>Agaricales</taxon>
        <taxon>Agaricineae</taxon>
        <taxon>Hydnangiaceae</taxon>
        <taxon>Laccaria</taxon>
    </lineage>
</organism>
<reference evidence="2 3" key="1">
    <citation type="journal article" date="2008" name="Nature">
        <title>The genome of Laccaria bicolor provides insights into mycorrhizal symbiosis.</title>
        <authorList>
            <person name="Martin F."/>
            <person name="Aerts A."/>
            <person name="Ahren D."/>
            <person name="Brun A."/>
            <person name="Danchin E.G.J."/>
            <person name="Duchaussoy F."/>
            <person name="Gibon J."/>
            <person name="Kohler A."/>
            <person name="Lindquist E."/>
            <person name="Pereda V."/>
            <person name="Salamov A."/>
            <person name="Shapiro H.J."/>
            <person name="Wuyts J."/>
            <person name="Blaudez D."/>
            <person name="Buee M."/>
            <person name="Brokstein P."/>
            <person name="Canbaeck B."/>
            <person name="Cohen D."/>
            <person name="Courty P.E."/>
            <person name="Coutinho P.M."/>
            <person name="Delaruelle C."/>
            <person name="Detter J.C."/>
            <person name="Deveau A."/>
            <person name="DiFazio S."/>
            <person name="Duplessis S."/>
            <person name="Fraissinet-Tachet L."/>
            <person name="Lucic E."/>
            <person name="Frey-Klett P."/>
            <person name="Fourrey C."/>
            <person name="Feussner I."/>
            <person name="Gay G."/>
            <person name="Grimwood J."/>
            <person name="Hoegger P.J."/>
            <person name="Jain P."/>
            <person name="Kilaru S."/>
            <person name="Labbe J."/>
            <person name="Lin Y.C."/>
            <person name="Legue V."/>
            <person name="Le Tacon F."/>
            <person name="Marmeisse R."/>
            <person name="Melayah D."/>
            <person name="Montanini B."/>
            <person name="Muratet M."/>
            <person name="Nehls U."/>
            <person name="Niculita-Hirzel H."/>
            <person name="Oudot-Le Secq M.P."/>
            <person name="Peter M."/>
            <person name="Quesneville H."/>
            <person name="Rajashekar B."/>
            <person name="Reich M."/>
            <person name="Rouhier N."/>
            <person name="Schmutz J."/>
            <person name="Yin T."/>
            <person name="Chalot M."/>
            <person name="Henrissat B."/>
            <person name="Kuees U."/>
            <person name="Lucas S."/>
            <person name="Van de Peer Y."/>
            <person name="Podila G.K."/>
            <person name="Polle A."/>
            <person name="Pukkila P.J."/>
            <person name="Richardson P.M."/>
            <person name="Rouze P."/>
            <person name="Sanders I.R."/>
            <person name="Stajich J.E."/>
            <person name="Tunlid A."/>
            <person name="Tuskan G."/>
            <person name="Grigoriev I.V."/>
        </authorList>
    </citation>
    <scope>NUCLEOTIDE SEQUENCE [LARGE SCALE GENOMIC DNA]</scope>
    <source>
        <strain evidence="3">S238N-H82 / ATCC MYA-4686</strain>
    </source>
</reference>
<feature type="compositionally biased region" description="Basic residues" evidence="1">
    <location>
        <begin position="514"/>
        <end position="526"/>
    </location>
</feature>
<keyword evidence="3" id="KW-1185">Reference proteome</keyword>
<protein>
    <submittedName>
        <fullName evidence="2">Predicted protein</fullName>
    </submittedName>
</protein>
<accession>B0CX51</accession>
<evidence type="ECO:0000313" key="3">
    <source>
        <dbReference type="Proteomes" id="UP000001194"/>
    </source>
</evidence>
<dbReference type="EMBL" id="DS547093">
    <property type="protein sequence ID" value="EDR13614.1"/>
    <property type="molecule type" value="Genomic_DNA"/>
</dbReference>
<dbReference type="AlphaFoldDB" id="B0CX51"/>